<dbReference type="EMBL" id="CAJC01000041">
    <property type="protein sequence ID" value="CCI51979.1"/>
    <property type="molecule type" value="Genomic_DNA"/>
</dbReference>
<dbReference type="PANTHER" id="PTHR47992">
    <property type="entry name" value="PROTEIN PHOSPHATASE"/>
    <property type="match status" value="1"/>
</dbReference>
<feature type="domain" description="PPM-type phosphatase" evidence="4">
    <location>
        <begin position="6"/>
        <end position="237"/>
    </location>
</feature>
<dbReference type="InterPro" id="IPR015655">
    <property type="entry name" value="PP2C"/>
</dbReference>
<dbReference type="Pfam" id="PF00481">
    <property type="entry name" value="PP2C"/>
    <property type="match status" value="1"/>
</dbReference>
<proteinExistence type="predicted"/>
<evidence type="ECO:0000256" key="2">
    <source>
        <dbReference type="SAM" id="MobiDB-lite"/>
    </source>
</evidence>
<gene>
    <name evidence="5" type="ORF">BN13_1350016</name>
</gene>
<evidence type="ECO:0000259" key="4">
    <source>
        <dbReference type="PROSITE" id="PS51746"/>
    </source>
</evidence>
<keyword evidence="1" id="KW-0175">Coiled coil</keyword>
<name>A0A077M602_9MICO</name>
<evidence type="ECO:0000313" key="6">
    <source>
        <dbReference type="Proteomes" id="UP000035720"/>
    </source>
</evidence>
<keyword evidence="3" id="KW-0812">Transmembrane</keyword>
<comment type="caution">
    <text evidence="5">The sequence shown here is derived from an EMBL/GenBank/DDBJ whole genome shotgun (WGS) entry which is preliminary data.</text>
</comment>
<feature type="coiled-coil region" evidence="1">
    <location>
        <begin position="68"/>
        <end position="95"/>
    </location>
</feature>
<reference evidence="5 6" key="1">
    <citation type="journal article" date="2013" name="ISME J.">
        <title>A metabolic model for members of the genus Tetrasphaera involved in enhanced biological phosphorus removal.</title>
        <authorList>
            <person name="Kristiansen R."/>
            <person name="Nguyen H.T.T."/>
            <person name="Saunders A.M."/>
            <person name="Nielsen J.L."/>
            <person name="Wimmer R."/>
            <person name="Le V.Q."/>
            <person name="McIlroy S.J."/>
            <person name="Petrovski S."/>
            <person name="Seviour R.J."/>
            <person name="Calteau A."/>
            <person name="Nielsen K.L."/>
            <person name="Nielsen P.H."/>
        </authorList>
    </citation>
    <scope>NUCLEOTIDE SEQUENCE [LARGE SCALE GENOMIC DNA]</scope>
    <source>
        <strain evidence="5 6">Ben 74</strain>
    </source>
</reference>
<feature type="compositionally biased region" description="Low complexity" evidence="2">
    <location>
        <begin position="424"/>
        <end position="482"/>
    </location>
</feature>
<dbReference type="CDD" id="cd00143">
    <property type="entry name" value="PP2Cc"/>
    <property type="match status" value="1"/>
</dbReference>
<dbReference type="Proteomes" id="UP000035720">
    <property type="component" value="Unassembled WGS sequence"/>
</dbReference>
<accession>A0A077M602</accession>
<dbReference type="SMART" id="SM00331">
    <property type="entry name" value="PP2C_SIG"/>
    <property type="match status" value="1"/>
</dbReference>
<dbReference type="InterPro" id="IPR036457">
    <property type="entry name" value="PPM-type-like_dom_sf"/>
</dbReference>
<keyword evidence="3" id="KW-1133">Transmembrane helix</keyword>
<organism evidence="5 6">
    <name type="scientific">Nostocoides jenkinsii Ben 74</name>
    <dbReference type="NCBI Taxonomy" id="1193518"/>
    <lineage>
        <taxon>Bacteria</taxon>
        <taxon>Bacillati</taxon>
        <taxon>Actinomycetota</taxon>
        <taxon>Actinomycetes</taxon>
        <taxon>Micrococcales</taxon>
        <taxon>Intrasporangiaceae</taxon>
        <taxon>Nostocoides</taxon>
    </lineage>
</organism>
<dbReference type="RefSeq" id="WP_048548221.1">
    <property type="nucleotide sequence ID" value="NZ_HF571038.1"/>
</dbReference>
<protein>
    <submittedName>
        <fullName evidence="5">Putative magnesium or manganese-dependent protein phosphatase</fullName>
    </submittedName>
</protein>
<evidence type="ECO:0000256" key="3">
    <source>
        <dbReference type="SAM" id="Phobius"/>
    </source>
</evidence>
<keyword evidence="3" id="KW-0472">Membrane</keyword>
<dbReference type="InterPro" id="IPR001932">
    <property type="entry name" value="PPM-type_phosphatase-like_dom"/>
</dbReference>
<dbReference type="OrthoDB" id="9801841at2"/>
<feature type="region of interest" description="Disordered" evidence="2">
    <location>
        <begin position="418"/>
        <end position="482"/>
    </location>
</feature>
<feature type="transmembrane region" description="Helical" evidence="3">
    <location>
        <begin position="310"/>
        <end position="331"/>
    </location>
</feature>
<dbReference type="STRING" id="1193518.BN13_1350016"/>
<dbReference type="Gene3D" id="3.60.40.10">
    <property type="entry name" value="PPM-type phosphatase domain"/>
    <property type="match status" value="1"/>
</dbReference>
<dbReference type="GO" id="GO:0004722">
    <property type="term" value="F:protein serine/threonine phosphatase activity"/>
    <property type="evidence" value="ECO:0007669"/>
    <property type="project" value="InterPro"/>
</dbReference>
<dbReference type="PROSITE" id="PS51746">
    <property type="entry name" value="PPM_2"/>
    <property type="match status" value="1"/>
</dbReference>
<keyword evidence="6" id="KW-1185">Reference proteome</keyword>
<evidence type="ECO:0000313" key="5">
    <source>
        <dbReference type="EMBL" id="CCI51979.1"/>
    </source>
</evidence>
<evidence type="ECO:0000256" key="1">
    <source>
        <dbReference type="SAM" id="Coils"/>
    </source>
</evidence>
<dbReference type="SMART" id="SM00332">
    <property type="entry name" value="PP2Cc"/>
    <property type="match status" value="1"/>
</dbReference>
<dbReference type="AlphaFoldDB" id="A0A077M602"/>
<dbReference type="SUPFAM" id="SSF81606">
    <property type="entry name" value="PP2C-like"/>
    <property type="match status" value="1"/>
</dbReference>
<sequence length="482" mass="50026">MPIAFRYAARSDVGLVRSENQDSGYAGPHLLVVADGMGGHAGGDIASSTVIGHLVQLDDDASGGGDSADELAAAIARANRDLQRIAAERAELTGMGTTVTALLRSRNKLLVAHIGDSRAYLWRGGQLARMTTDHSFVQTLIDQGRITPEQASTHPQRSLVTRVLTGAPRDVPDVGAREALRDDRYLLCSDGLSGFVADETIGEILATGTPDEAADTLVELALRAGAPDNVTVIVADVVDLTRGHIPSVSPQIVGAARLSPAGSRALRQTPAAKAAELSRKLGLDEEREAVERLTLAEEKPSTRRGRFVKLLGAIAALVVVIAGGAYAAFAWTQQQFFVGESQGKVTVFQGVKDDLGPVRLSTAVVVSDVAVADLPETYRVIVQNGVTANDRADADARVAELRDQAQACVAARARNTTCGAGPVTAQSSTTSSTTSATATSTSSTPSKSASSSSTASSTSTTSTTRPPRSSSTSTPTPSGTSR</sequence>